<accession>A0ABY6IFE0</accession>
<dbReference type="RefSeq" id="WP_264249007.1">
    <property type="nucleotide sequence ID" value="NZ_CP107567.1"/>
</dbReference>
<organism evidence="1 2">
    <name type="scientific">Streptomyces peucetius</name>
    <dbReference type="NCBI Taxonomy" id="1950"/>
    <lineage>
        <taxon>Bacteria</taxon>
        <taxon>Bacillati</taxon>
        <taxon>Actinomycetota</taxon>
        <taxon>Actinomycetes</taxon>
        <taxon>Kitasatosporales</taxon>
        <taxon>Streptomycetaceae</taxon>
        <taxon>Streptomyces</taxon>
    </lineage>
</organism>
<protein>
    <submittedName>
        <fullName evidence="1">Uncharacterized protein</fullName>
    </submittedName>
</protein>
<proteinExistence type="predicted"/>
<dbReference type="EMBL" id="CP107567">
    <property type="protein sequence ID" value="UYQ65738.1"/>
    <property type="molecule type" value="Genomic_DNA"/>
</dbReference>
<name>A0ABY6IFE0_STRPE</name>
<reference evidence="1" key="1">
    <citation type="submission" date="2022-10" db="EMBL/GenBank/DDBJ databases">
        <title>Cytochrome P450 Catalyzes Benzene Ring Formation in the Biosynthesis of Trialkyl-Substituted Aromatic Polyketides.</title>
        <authorList>
            <person name="Zhao E."/>
            <person name="Ge H."/>
        </authorList>
    </citation>
    <scope>NUCLEOTIDE SEQUENCE</scope>
    <source>
        <strain evidence="1">NA0869</strain>
    </source>
</reference>
<gene>
    <name evidence="1" type="ORF">OGH68_32655</name>
</gene>
<evidence type="ECO:0000313" key="1">
    <source>
        <dbReference type="EMBL" id="UYQ65738.1"/>
    </source>
</evidence>
<evidence type="ECO:0000313" key="2">
    <source>
        <dbReference type="Proteomes" id="UP001163878"/>
    </source>
</evidence>
<keyword evidence="2" id="KW-1185">Reference proteome</keyword>
<dbReference type="Proteomes" id="UP001163878">
    <property type="component" value="Chromosome"/>
</dbReference>
<sequence length="74" mass="8115">MDNPDEGFEVGLEACDLGFVAFPELFELDDLLPQALREAIGYLTSRCRRPTAGRCPCGWCCQDEWAAFVSLAAG</sequence>